<sequence length="242" mass="27102">MTYKLFCIPYAGGSASVYYSWKRYLPPGLELFPIELAGRRNRLKEPFYESIAAAVEDVFTIIRNQVSDNGAYAIFGHSMGSWITFEVAKTIFQCKKTPNPCHLFFSGNYPPHFSKGGGTIHQLPEKEFQQAVMQVGGTPKIIFENEDLCRLFSPIIRADYKLLEGYNGAEDSSFRCDCDITVLCGKKDSIKEGEALEWRRYAGRGFALNFFDGGHFFINEAAEAVVHSLSKTLNPHPAVQAG</sequence>
<proteinExistence type="inferred from homology"/>
<gene>
    <name evidence="3" type="ORF">DesyoDRAFT_1848</name>
</gene>
<dbReference type="eggNOG" id="COG3208">
    <property type="taxonomic scope" value="Bacteria"/>
</dbReference>
<organism evidence="3 4">
    <name type="scientific">Desulfosporosinus youngiae DSM 17734</name>
    <dbReference type="NCBI Taxonomy" id="768710"/>
    <lineage>
        <taxon>Bacteria</taxon>
        <taxon>Bacillati</taxon>
        <taxon>Bacillota</taxon>
        <taxon>Clostridia</taxon>
        <taxon>Eubacteriales</taxon>
        <taxon>Desulfitobacteriaceae</taxon>
        <taxon>Desulfosporosinus</taxon>
    </lineage>
</organism>
<dbReference type="STRING" id="768710.DesyoDRAFT_1848"/>
<keyword evidence="4" id="KW-1185">Reference proteome</keyword>
<dbReference type="SUPFAM" id="SSF53474">
    <property type="entry name" value="alpha/beta-Hydrolases"/>
    <property type="match status" value="1"/>
</dbReference>
<dbReference type="InterPro" id="IPR029058">
    <property type="entry name" value="AB_hydrolase_fold"/>
</dbReference>
<dbReference type="OrthoDB" id="2213423at2"/>
<evidence type="ECO:0000256" key="1">
    <source>
        <dbReference type="ARBA" id="ARBA00007169"/>
    </source>
</evidence>
<evidence type="ECO:0000313" key="4">
    <source>
        <dbReference type="Proteomes" id="UP000005104"/>
    </source>
</evidence>
<dbReference type="PANTHER" id="PTHR11487">
    <property type="entry name" value="THIOESTERASE"/>
    <property type="match status" value="1"/>
</dbReference>
<comment type="similarity">
    <text evidence="1">Belongs to the thioesterase family.</text>
</comment>
<protein>
    <submittedName>
        <fullName evidence="3">Putative thioesterase involved in non-ribosomal peptide biosynthesis</fullName>
    </submittedName>
</protein>
<name>H5XU13_9FIRM</name>
<dbReference type="Gene3D" id="3.40.50.1820">
    <property type="entry name" value="alpha/beta hydrolase"/>
    <property type="match status" value="1"/>
</dbReference>
<evidence type="ECO:0000259" key="2">
    <source>
        <dbReference type="Pfam" id="PF00975"/>
    </source>
</evidence>
<dbReference type="HOGENOM" id="CLU_070456_2_0_9"/>
<dbReference type="EMBL" id="CM001441">
    <property type="protein sequence ID" value="EHQ88971.1"/>
    <property type="molecule type" value="Genomic_DNA"/>
</dbReference>
<dbReference type="RefSeq" id="WP_007782072.1">
    <property type="nucleotide sequence ID" value="NZ_CM001441.1"/>
</dbReference>
<evidence type="ECO:0000313" key="3">
    <source>
        <dbReference type="EMBL" id="EHQ88971.1"/>
    </source>
</evidence>
<dbReference type="Proteomes" id="UP000005104">
    <property type="component" value="Chromosome"/>
</dbReference>
<dbReference type="PANTHER" id="PTHR11487:SF0">
    <property type="entry name" value="S-ACYL FATTY ACID SYNTHASE THIOESTERASE, MEDIUM CHAIN"/>
    <property type="match status" value="1"/>
</dbReference>
<reference evidence="3 4" key="1">
    <citation type="submission" date="2011-11" db="EMBL/GenBank/DDBJ databases">
        <title>The Noncontiguous Finished genome of Desulfosporosinus youngiae DSM 17734.</title>
        <authorList>
            <consortium name="US DOE Joint Genome Institute (JGI-PGF)"/>
            <person name="Lucas S."/>
            <person name="Han J."/>
            <person name="Lapidus A."/>
            <person name="Cheng J.-F."/>
            <person name="Goodwin L."/>
            <person name="Pitluck S."/>
            <person name="Peters L."/>
            <person name="Ovchinnikova G."/>
            <person name="Lu M."/>
            <person name="Land M.L."/>
            <person name="Hauser L."/>
            <person name="Pester M."/>
            <person name="Spring S."/>
            <person name="Ollivier B."/>
            <person name="Rattei T."/>
            <person name="Klenk H.-P."/>
            <person name="Wagner M."/>
            <person name="Loy A."/>
            <person name="Woyke T.J."/>
        </authorList>
    </citation>
    <scope>NUCLEOTIDE SEQUENCE [LARGE SCALE GENOMIC DNA]</scope>
    <source>
        <strain evidence="3 4">DSM 17734</strain>
    </source>
</reference>
<dbReference type="InterPro" id="IPR001031">
    <property type="entry name" value="Thioesterase"/>
</dbReference>
<dbReference type="Pfam" id="PF00975">
    <property type="entry name" value="Thioesterase"/>
    <property type="match status" value="1"/>
</dbReference>
<dbReference type="GO" id="GO:0008610">
    <property type="term" value="P:lipid biosynthetic process"/>
    <property type="evidence" value="ECO:0007669"/>
    <property type="project" value="TreeGrafter"/>
</dbReference>
<accession>H5XU13</accession>
<dbReference type="InterPro" id="IPR012223">
    <property type="entry name" value="TEII"/>
</dbReference>
<feature type="domain" description="Thioesterase" evidence="2">
    <location>
        <begin position="4"/>
        <end position="231"/>
    </location>
</feature>
<dbReference type="AlphaFoldDB" id="H5XU13"/>